<feature type="domain" description="DUF5753" evidence="2">
    <location>
        <begin position="98"/>
        <end position="194"/>
    </location>
</feature>
<organism evidence="3 4">
    <name type="scientific">Streptomonospora litoralis</name>
    <dbReference type="NCBI Taxonomy" id="2498135"/>
    <lineage>
        <taxon>Bacteria</taxon>
        <taxon>Bacillati</taxon>
        <taxon>Actinomycetota</taxon>
        <taxon>Actinomycetes</taxon>
        <taxon>Streptosporangiales</taxon>
        <taxon>Nocardiopsidaceae</taxon>
        <taxon>Streptomonospora</taxon>
    </lineage>
</organism>
<dbReference type="KEGG" id="strr:EKD16_21890"/>
<feature type="compositionally biased region" description="Basic and acidic residues" evidence="1">
    <location>
        <begin position="32"/>
        <end position="48"/>
    </location>
</feature>
<evidence type="ECO:0000313" key="3">
    <source>
        <dbReference type="EMBL" id="QBI56131.1"/>
    </source>
</evidence>
<accession>A0A4P6Q963</accession>
<dbReference type="EMBL" id="CP036455">
    <property type="protein sequence ID" value="QBI56131.1"/>
    <property type="molecule type" value="Genomic_DNA"/>
</dbReference>
<evidence type="ECO:0000256" key="1">
    <source>
        <dbReference type="SAM" id="MobiDB-lite"/>
    </source>
</evidence>
<gene>
    <name evidence="3" type="ORF">EKD16_21890</name>
</gene>
<evidence type="ECO:0000259" key="2">
    <source>
        <dbReference type="Pfam" id="PF19054"/>
    </source>
</evidence>
<reference evidence="3 4" key="1">
    <citation type="submission" date="2019-02" db="EMBL/GenBank/DDBJ databases">
        <authorList>
            <person name="Khodamoradi S."/>
            <person name="Hahnke R.L."/>
            <person name="Kaempfer P."/>
            <person name="Schumann P."/>
            <person name="Rohde M."/>
            <person name="Steinert M."/>
            <person name="Luzhetskyy A."/>
            <person name="Wink J."/>
            <person name="Ruckert C."/>
        </authorList>
    </citation>
    <scope>NUCLEOTIDE SEQUENCE [LARGE SCALE GENOMIC DNA]</scope>
    <source>
        <strain evidence="3 4">M2</strain>
    </source>
</reference>
<protein>
    <recommendedName>
        <fullName evidence="2">DUF5753 domain-containing protein</fullName>
    </recommendedName>
</protein>
<keyword evidence="4" id="KW-1185">Reference proteome</keyword>
<dbReference type="AlphaFoldDB" id="A0A4P6Q963"/>
<feature type="region of interest" description="Disordered" evidence="1">
    <location>
        <begin position="32"/>
        <end position="87"/>
    </location>
</feature>
<dbReference type="Proteomes" id="UP000292235">
    <property type="component" value="Chromosome"/>
</dbReference>
<evidence type="ECO:0000313" key="4">
    <source>
        <dbReference type="Proteomes" id="UP000292235"/>
    </source>
</evidence>
<dbReference type="Pfam" id="PF19054">
    <property type="entry name" value="DUF5753"/>
    <property type="match status" value="1"/>
</dbReference>
<proteinExistence type="predicted"/>
<name>A0A4P6Q963_9ACTN</name>
<sequence length="194" mass="21081">MHTVREAEIRLRTWGLDLSPPRQHVLSQIDNHHHCGGRSERGTHRDGGRGGSGGRTHPLMKRRAIDMSEDGPPVRRAPRTPCLPPARGAVQRYGGARIIDEAALRRPLGDAEVMRKQGEYLLRVGQLPHIDLQVLPFSVGAHAALGSAFTVLDFLGAVDPTIIFTDSIGGGLFEESPEEVDQYVAIFGDVQGSA</sequence>
<dbReference type="InterPro" id="IPR043917">
    <property type="entry name" value="DUF5753"/>
</dbReference>